<gene>
    <name evidence="2" type="ORF">Q9S71_01265</name>
</gene>
<dbReference type="Proteomes" id="UP001251849">
    <property type="component" value="Unassembled WGS sequence"/>
</dbReference>
<dbReference type="SUPFAM" id="SSF46785">
    <property type="entry name" value="Winged helix' DNA-binding domain"/>
    <property type="match status" value="1"/>
</dbReference>
<dbReference type="RefSeq" id="WP_311860097.1">
    <property type="nucleotide sequence ID" value="NZ_JAUZVV010000001.1"/>
</dbReference>
<dbReference type="InterPro" id="IPR011991">
    <property type="entry name" value="ArsR-like_HTH"/>
</dbReference>
<proteinExistence type="predicted"/>
<evidence type="ECO:0000313" key="3">
    <source>
        <dbReference type="Proteomes" id="UP001251849"/>
    </source>
</evidence>
<dbReference type="CDD" id="cd00090">
    <property type="entry name" value="HTH_ARSR"/>
    <property type="match status" value="1"/>
</dbReference>
<dbReference type="InterPro" id="IPR001845">
    <property type="entry name" value="HTH_ArsR_DNA-bd_dom"/>
</dbReference>
<dbReference type="InterPro" id="IPR036388">
    <property type="entry name" value="WH-like_DNA-bd_sf"/>
</dbReference>
<accession>A0ABU3G6J7</accession>
<dbReference type="EMBL" id="JAUZVV010000001">
    <property type="protein sequence ID" value="MDT3315442.1"/>
    <property type="molecule type" value="Genomic_DNA"/>
</dbReference>
<organism evidence="2 3">
    <name type="scientific">Microbacterium gawkjiense</name>
    <dbReference type="NCBI Taxonomy" id="3067309"/>
    <lineage>
        <taxon>Bacteria</taxon>
        <taxon>Bacillati</taxon>
        <taxon>Actinomycetota</taxon>
        <taxon>Actinomycetes</taxon>
        <taxon>Micrococcales</taxon>
        <taxon>Microbacteriaceae</taxon>
        <taxon>Microbacterium</taxon>
    </lineage>
</organism>
<name>A0ABU3G6J7_9MICO</name>
<dbReference type="Pfam" id="PF01022">
    <property type="entry name" value="HTH_5"/>
    <property type="match status" value="1"/>
</dbReference>
<protein>
    <submittedName>
        <fullName evidence="2">ArsR family transcriptional regulator</fullName>
    </submittedName>
</protein>
<dbReference type="SMART" id="SM00418">
    <property type="entry name" value="HTH_ARSR"/>
    <property type="match status" value="1"/>
</dbReference>
<dbReference type="Gene3D" id="1.10.10.10">
    <property type="entry name" value="Winged helix-like DNA-binding domain superfamily/Winged helix DNA-binding domain"/>
    <property type="match status" value="1"/>
</dbReference>
<dbReference type="InterPro" id="IPR036390">
    <property type="entry name" value="WH_DNA-bd_sf"/>
</dbReference>
<evidence type="ECO:0000259" key="1">
    <source>
        <dbReference type="SMART" id="SM00418"/>
    </source>
</evidence>
<reference evidence="2 3" key="1">
    <citation type="submission" date="2023-08" db="EMBL/GenBank/DDBJ databases">
        <title>Microbacterium aquilitoris sp. nov. and Microbacterium gwkjibeachense sp. nov., isolated from beach.</title>
        <authorList>
            <person name="Lee S.D."/>
            <person name="Yang H."/>
            <person name="Kim I."/>
        </authorList>
    </citation>
    <scope>NUCLEOTIDE SEQUENCE [LARGE SCALE GENOMIC DNA]</scope>
    <source>
        <strain evidence="2 3">KSW4-11</strain>
    </source>
</reference>
<evidence type="ECO:0000313" key="2">
    <source>
        <dbReference type="EMBL" id="MDT3315442.1"/>
    </source>
</evidence>
<sequence>MTARRPTAYNAISTSSRVEILHLLQTTPQQTVGELVAATKLHPNTVREHLQRLIERGFVATEVEKRTTRGRPRVFYRAVDGVSVSSPEHRRKVQAAAERGDLMRRVMPETAGSLTGEEQHQLDALVEQLLDGGFDPEIDEDALTIDLTPCAHAADQADNRETLCDVHLGLMRGALSEAGGPLAVDGMRSSCDPQQCVIHLLRRRPDASA</sequence>
<comment type="caution">
    <text evidence="2">The sequence shown here is derived from an EMBL/GenBank/DDBJ whole genome shotgun (WGS) entry which is preliminary data.</text>
</comment>
<feature type="domain" description="HTH arsR-type" evidence="1">
    <location>
        <begin position="7"/>
        <end position="98"/>
    </location>
</feature>
<keyword evidence="3" id="KW-1185">Reference proteome</keyword>